<dbReference type="Proteomes" id="UP001239782">
    <property type="component" value="Chromosome"/>
</dbReference>
<proteinExistence type="inferred from homology"/>
<dbReference type="GO" id="GO:0009236">
    <property type="term" value="P:cobalamin biosynthetic process"/>
    <property type="evidence" value="ECO:0007669"/>
    <property type="project" value="UniProtKB-UniRule"/>
</dbReference>
<feature type="transmembrane region" description="Helical" evidence="9">
    <location>
        <begin position="303"/>
        <end position="322"/>
    </location>
</feature>
<dbReference type="PANTHER" id="PTHR34308">
    <property type="entry name" value="COBALAMIN BIOSYNTHESIS PROTEIN CBIB"/>
    <property type="match status" value="1"/>
</dbReference>
<accession>A0AA51RR83</accession>
<evidence type="ECO:0000256" key="3">
    <source>
        <dbReference type="ARBA" id="ARBA00006263"/>
    </source>
</evidence>
<evidence type="ECO:0000256" key="5">
    <source>
        <dbReference type="ARBA" id="ARBA00022573"/>
    </source>
</evidence>
<evidence type="ECO:0000256" key="4">
    <source>
        <dbReference type="ARBA" id="ARBA00022475"/>
    </source>
</evidence>
<dbReference type="KEGG" id="plei:Q9312_12675"/>
<feature type="transmembrane region" description="Helical" evidence="9">
    <location>
        <begin position="65"/>
        <end position="86"/>
    </location>
</feature>
<name>A0AA51RR83_9GAMM</name>
<keyword evidence="11" id="KW-1185">Reference proteome</keyword>
<keyword evidence="7 9" id="KW-1133">Transmembrane helix</keyword>
<dbReference type="Pfam" id="PF03186">
    <property type="entry name" value="CobD_Cbib"/>
    <property type="match status" value="1"/>
</dbReference>
<feature type="transmembrane region" description="Helical" evidence="9">
    <location>
        <begin position="6"/>
        <end position="28"/>
    </location>
</feature>
<dbReference type="EMBL" id="CP133548">
    <property type="protein sequence ID" value="WMS86072.1"/>
    <property type="molecule type" value="Genomic_DNA"/>
</dbReference>
<dbReference type="PANTHER" id="PTHR34308:SF1">
    <property type="entry name" value="COBALAMIN BIOSYNTHESIS PROTEIN CBIB"/>
    <property type="match status" value="1"/>
</dbReference>
<dbReference type="InterPro" id="IPR004485">
    <property type="entry name" value="Cobalamin_biosynth_CobD/CbiB"/>
</dbReference>
<dbReference type="AlphaFoldDB" id="A0AA51RR83"/>
<sequence>MIFVTKILMLQLFSLVFATVGWLLDLILGEPRRWHPLIGFGHCANYLEHRFNRCSLSAVSKGAGFLCWCGLVLPIPLSLLLAHWYWPWTILADPILVYLCIGHKSLVQHALAVAAPLQKQQLDEARKQCAKMVSRDTDSLSGQEISRAVCESVLENSHDAVTASLFYAAIGGAPLAILHRLSNTLDAMWGYRNQRFINFGWFAARVDDWLGWPSAKLTALLFSLAPGQKVPFTKVAQQAKHYKSLNGGWVMAAGAFKLRLQLGGSSSYFGRYQSSTYLGAGRQATVNDIFRIIQLVKCSVKRLLLGLILLNSLLLVIFYYSMLVI</sequence>
<evidence type="ECO:0000256" key="1">
    <source>
        <dbReference type="ARBA" id="ARBA00004651"/>
    </source>
</evidence>
<comment type="similarity">
    <text evidence="3 9">Belongs to the CobD/CbiB family.</text>
</comment>
<evidence type="ECO:0000256" key="7">
    <source>
        <dbReference type="ARBA" id="ARBA00022989"/>
    </source>
</evidence>
<gene>
    <name evidence="10" type="primary">cbiB</name>
    <name evidence="9" type="synonym">cobD</name>
    <name evidence="10" type="ORF">Q9312_12675</name>
</gene>
<organism evidence="10 11">
    <name type="scientific">Pleionea litopenaei</name>
    <dbReference type="NCBI Taxonomy" id="3070815"/>
    <lineage>
        <taxon>Bacteria</taxon>
        <taxon>Pseudomonadati</taxon>
        <taxon>Pseudomonadota</taxon>
        <taxon>Gammaproteobacteria</taxon>
        <taxon>Oceanospirillales</taxon>
        <taxon>Pleioneaceae</taxon>
        <taxon>Pleionea</taxon>
    </lineage>
</organism>
<evidence type="ECO:0000256" key="2">
    <source>
        <dbReference type="ARBA" id="ARBA00004953"/>
    </source>
</evidence>
<dbReference type="RefSeq" id="WP_309201223.1">
    <property type="nucleotide sequence ID" value="NZ_CP133548.1"/>
</dbReference>
<comment type="function">
    <text evidence="9">Converts cobyric acid to cobinamide by the addition of aminopropanol on the F carboxylic group.</text>
</comment>
<keyword evidence="4 9" id="KW-1003">Cell membrane</keyword>
<evidence type="ECO:0000256" key="6">
    <source>
        <dbReference type="ARBA" id="ARBA00022692"/>
    </source>
</evidence>
<evidence type="ECO:0000256" key="8">
    <source>
        <dbReference type="ARBA" id="ARBA00023136"/>
    </source>
</evidence>
<protein>
    <recommendedName>
        <fullName evidence="9">Cobalamin biosynthesis protein CobD</fullName>
    </recommendedName>
</protein>
<keyword evidence="8 9" id="KW-0472">Membrane</keyword>
<keyword evidence="5 9" id="KW-0169">Cobalamin biosynthesis</keyword>
<comment type="pathway">
    <text evidence="2 9">Cofactor biosynthesis; adenosylcobalamin biosynthesis.</text>
</comment>
<evidence type="ECO:0000313" key="10">
    <source>
        <dbReference type="EMBL" id="WMS86072.1"/>
    </source>
</evidence>
<dbReference type="GO" id="GO:0005886">
    <property type="term" value="C:plasma membrane"/>
    <property type="evidence" value="ECO:0007669"/>
    <property type="project" value="UniProtKB-SubCell"/>
</dbReference>
<keyword evidence="6 9" id="KW-0812">Transmembrane</keyword>
<comment type="caution">
    <text evidence="9">Lacks conserved residue(s) required for the propagation of feature annotation.</text>
</comment>
<evidence type="ECO:0000313" key="11">
    <source>
        <dbReference type="Proteomes" id="UP001239782"/>
    </source>
</evidence>
<comment type="subcellular location">
    <subcellularLocation>
        <location evidence="1 9">Cell membrane</location>
        <topology evidence="1 9">Multi-pass membrane protein</topology>
    </subcellularLocation>
</comment>
<dbReference type="HAMAP" id="MF_00024">
    <property type="entry name" value="CobD_CbiB"/>
    <property type="match status" value="1"/>
</dbReference>
<reference evidence="10 11" key="1">
    <citation type="submission" date="2023-08" db="EMBL/GenBank/DDBJ databases">
        <title>Pleionea litopenaei sp. nov., isolated from stomach of juvenile Litopenaeus vannamei.</title>
        <authorList>
            <person name="Rho A.M."/>
            <person name="Hwang C.Y."/>
        </authorList>
    </citation>
    <scope>NUCLEOTIDE SEQUENCE [LARGE SCALE GENOMIC DNA]</scope>
    <source>
        <strain evidence="10 11">HL-JVS1</strain>
    </source>
</reference>
<evidence type="ECO:0000256" key="9">
    <source>
        <dbReference type="HAMAP-Rule" id="MF_00024"/>
    </source>
</evidence>
<dbReference type="GO" id="GO:0048472">
    <property type="term" value="F:threonine-phosphate decarboxylase activity"/>
    <property type="evidence" value="ECO:0007669"/>
    <property type="project" value="InterPro"/>
</dbReference>
<dbReference type="NCBIfam" id="TIGR00380">
    <property type="entry name" value="cobal_cbiB"/>
    <property type="match status" value="1"/>
</dbReference>
<dbReference type="GO" id="GO:0015420">
    <property type="term" value="F:ABC-type vitamin B12 transporter activity"/>
    <property type="evidence" value="ECO:0007669"/>
    <property type="project" value="UniProtKB-UniRule"/>
</dbReference>